<dbReference type="InterPro" id="IPR027417">
    <property type="entry name" value="P-loop_NTPase"/>
</dbReference>
<feature type="transmembrane region" description="Helical" evidence="16">
    <location>
        <begin position="619"/>
        <end position="637"/>
    </location>
</feature>
<feature type="transmembrane region" description="Helical" evidence="16">
    <location>
        <begin position="763"/>
        <end position="786"/>
    </location>
</feature>
<keyword evidence="5 16" id="KW-0812">Transmembrane</keyword>
<evidence type="ECO:0000256" key="15">
    <source>
        <dbReference type="PIRSR" id="PIRSR603373-2"/>
    </source>
</evidence>
<keyword evidence="2 16" id="KW-0813">Transport</keyword>
<dbReference type="Pfam" id="PF07664">
    <property type="entry name" value="FeoB_C"/>
    <property type="match status" value="1"/>
</dbReference>
<dbReference type="AlphaFoldDB" id="A0A1G6R8G2"/>
<evidence type="ECO:0000313" key="18">
    <source>
        <dbReference type="EMBL" id="SDD00176.1"/>
    </source>
</evidence>
<evidence type="ECO:0000256" key="16">
    <source>
        <dbReference type="RuleBase" id="RU362098"/>
    </source>
</evidence>
<evidence type="ECO:0000256" key="11">
    <source>
        <dbReference type="ARBA" id="ARBA00023136"/>
    </source>
</evidence>
<evidence type="ECO:0000256" key="7">
    <source>
        <dbReference type="ARBA" id="ARBA00022989"/>
    </source>
</evidence>
<dbReference type="NCBIfam" id="TIGR00437">
    <property type="entry name" value="feoB"/>
    <property type="match status" value="1"/>
</dbReference>
<dbReference type="Pfam" id="PF04023">
    <property type="entry name" value="FeoA"/>
    <property type="match status" value="1"/>
</dbReference>
<dbReference type="RefSeq" id="WP_092440331.1">
    <property type="nucleotide sequence ID" value="NZ_FMYP01000070.1"/>
</dbReference>
<sequence length="826" mass="91952">MKLSDLQNGESGIITKVMGRGAFRKRITEMGFVRGKKVLVIKNAPLRDPIEYNIMGYNVSLRHSEASLIEVVTKDEAINLNFESFNGTITEEDLRVSAKVMGRTINVALVGNPNAGKTTLFNFASGSNERVGNYSGVTVDSKEAHFKHKGYLFNITDLPGTYSLTAYTPEEIFVRSFIAESVPDIIINVVDASNLERNLYLTTQLIDMDVKVILALNMYDELERHGDKFDYQSMGKMVGIPIVPTVGSKGKGISELFDTAINVFIDKDKTTRHVHINYGREVEQSVAAIQKLIKNPENSEVTDKYSSRFLSIKLLEKDKHSKKIVSRCVNSTSILETAAREIIRLEANLGEDSETVITDAKYGFIAGAHKETFKAGVHTRRRGTEVIDTFLTHKLFGFPIFIFFMWLMFYSTFTLGHYPMVWIENGVALISNLLRDYMTDGAFKDLLIGGIIDGVGSVIVFLPNILILFFFISVLEDTGYMARAAFIMDKLMHKIGLHGKSFIPLIMGFGCNVPAIMSTRTIENRNNRLLTMLINPFMSCSARLPIYLLIIGAIFPAHPGTVLFAVYLIGISMAIGAALVFKKTLFRSEEVPFVMELPPYRIPTVRSTVKHMWLKGSQYLRKMGGVILVAVILIWALEYYPKNANYTKPYDKLIAEKSAQVNQSSQRITDSLTLEIRTLEVMKASEQQANSYLGRVGKFIEPAIAPLGFDWKMGVSLLSGVAAKEIVVSTLAVLYQAGDDNESLTAKIQTERHSSGSRVGQLVFSPAAAAAFLIFILIYFPCVAVIAAIKKESGSWKWALFTIGYTTGLAWVLAFITFQVGTLFWG</sequence>
<evidence type="ECO:0000256" key="6">
    <source>
        <dbReference type="ARBA" id="ARBA00022741"/>
    </source>
</evidence>
<comment type="subcellular location">
    <subcellularLocation>
        <location evidence="16">Cell inner membrane</location>
        <topology evidence="16">Multi-pass membrane protein</topology>
    </subcellularLocation>
    <subcellularLocation>
        <location evidence="1">Cell membrane</location>
        <topology evidence="1">Multi-pass membrane protein</topology>
    </subcellularLocation>
</comment>
<feature type="transmembrane region" description="Helical" evidence="16">
    <location>
        <begin position="561"/>
        <end position="581"/>
    </location>
</feature>
<keyword evidence="9" id="KW-0406">Ion transport</keyword>
<name>A0A1G6R8G2_9BACT</name>
<dbReference type="Pfam" id="PF07670">
    <property type="entry name" value="Gate"/>
    <property type="match status" value="2"/>
</dbReference>
<evidence type="ECO:0000256" key="5">
    <source>
        <dbReference type="ARBA" id="ARBA00022692"/>
    </source>
</evidence>
<comment type="function">
    <text evidence="16">Probable transporter of a GTP-driven Fe(2+) uptake system.</text>
</comment>
<dbReference type="Proteomes" id="UP000199452">
    <property type="component" value="Unassembled WGS sequence"/>
</dbReference>
<comment type="similarity">
    <text evidence="16">Belongs to the TRAFAC class TrmE-Era-EngA-EngB-Septin-like GTPase superfamily. FeoB GTPase (TC 9.A.8) family.</text>
</comment>
<feature type="transmembrane region" description="Helical" evidence="16">
    <location>
        <begin position="495"/>
        <end position="517"/>
    </location>
</feature>
<dbReference type="InterPro" id="IPR030389">
    <property type="entry name" value="G_FEOB_dom"/>
</dbReference>
<dbReference type="InterPro" id="IPR011640">
    <property type="entry name" value="Fe2_transport_prot_B_C"/>
</dbReference>
<organism evidence="18 19">
    <name type="scientific">Williamwhitmania taraxaci</name>
    <dbReference type="NCBI Taxonomy" id="1640674"/>
    <lineage>
        <taxon>Bacteria</taxon>
        <taxon>Pseudomonadati</taxon>
        <taxon>Bacteroidota</taxon>
        <taxon>Bacteroidia</taxon>
        <taxon>Bacteroidales</taxon>
        <taxon>Williamwhitmaniaceae</taxon>
        <taxon>Williamwhitmania</taxon>
    </lineage>
</organism>
<evidence type="ECO:0000256" key="12">
    <source>
        <dbReference type="ARBA" id="ARBA00031200"/>
    </source>
</evidence>
<evidence type="ECO:0000256" key="3">
    <source>
        <dbReference type="ARBA" id="ARBA00022475"/>
    </source>
</evidence>
<evidence type="ECO:0000313" key="19">
    <source>
        <dbReference type="Proteomes" id="UP000199452"/>
    </source>
</evidence>
<protein>
    <recommendedName>
        <fullName evidence="12 13">Ferrous iron transport protein B</fullName>
    </recommendedName>
</protein>
<dbReference type="PROSITE" id="PS51711">
    <property type="entry name" value="G_FEOB"/>
    <property type="match status" value="1"/>
</dbReference>
<keyword evidence="7 16" id="KW-1133">Transmembrane helix</keyword>
<feature type="binding site" evidence="14">
    <location>
        <begin position="217"/>
        <end position="220"/>
    </location>
    <ligand>
        <name>GTP</name>
        <dbReference type="ChEBI" id="CHEBI:37565"/>
        <label>1</label>
    </ligand>
</feature>
<evidence type="ECO:0000256" key="2">
    <source>
        <dbReference type="ARBA" id="ARBA00022448"/>
    </source>
</evidence>
<feature type="binding site" evidence="14">
    <location>
        <begin position="136"/>
        <end position="140"/>
    </location>
    <ligand>
        <name>GTP</name>
        <dbReference type="ChEBI" id="CHEBI:37565"/>
        <label>1</label>
    </ligand>
</feature>
<dbReference type="SUPFAM" id="SSF52540">
    <property type="entry name" value="P-loop containing nucleoside triphosphate hydrolases"/>
    <property type="match status" value="1"/>
</dbReference>
<evidence type="ECO:0000256" key="9">
    <source>
        <dbReference type="ARBA" id="ARBA00023065"/>
    </source>
</evidence>
<evidence type="ECO:0000256" key="10">
    <source>
        <dbReference type="ARBA" id="ARBA00023134"/>
    </source>
</evidence>
<dbReference type="OrthoDB" id="9809127at2"/>
<keyword evidence="15" id="KW-0479">Metal-binding</keyword>
<dbReference type="InterPro" id="IPR007167">
    <property type="entry name" value="Fe-transptr_FeoA-like"/>
</dbReference>
<keyword evidence="15" id="KW-0460">Magnesium</keyword>
<feature type="binding site" evidence="15">
    <location>
        <position position="122"/>
    </location>
    <ligand>
        <name>Mg(2+)</name>
        <dbReference type="ChEBI" id="CHEBI:18420"/>
        <label>2</label>
    </ligand>
</feature>
<dbReference type="GO" id="GO:0015093">
    <property type="term" value="F:ferrous iron transmembrane transporter activity"/>
    <property type="evidence" value="ECO:0007669"/>
    <property type="project" value="UniProtKB-UniRule"/>
</dbReference>
<dbReference type="InterPro" id="IPR011642">
    <property type="entry name" value="Gate_dom"/>
</dbReference>
<evidence type="ECO:0000256" key="13">
    <source>
        <dbReference type="NCBIfam" id="TIGR00437"/>
    </source>
</evidence>
<dbReference type="STRING" id="1640674.SAMN05216323_107016"/>
<dbReference type="CDD" id="cd01879">
    <property type="entry name" value="FeoB"/>
    <property type="match status" value="1"/>
</dbReference>
<comment type="caution">
    <text evidence="16">Lacks conserved residue(s) required for the propagation of feature annotation.</text>
</comment>
<dbReference type="SMART" id="SM00899">
    <property type="entry name" value="FeoA"/>
    <property type="match status" value="1"/>
</dbReference>
<dbReference type="PANTHER" id="PTHR43185:SF1">
    <property type="entry name" value="FE(2+) TRANSPORTER FEOB"/>
    <property type="match status" value="1"/>
</dbReference>
<dbReference type="Gene3D" id="1.10.287.1770">
    <property type="match status" value="1"/>
</dbReference>
<keyword evidence="6 14" id="KW-0547">Nucleotide-binding</keyword>
<evidence type="ECO:0000256" key="14">
    <source>
        <dbReference type="PIRSR" id="PIRSR603373-1"/>
    </source>
</evidence>
<dbReference type="Pfam" id="PF02421">
    <property type="entry name" value="FeoB_N"/>
    <property type="match status" value="1"/>
</dbReference>
<dbReference type="InterPro" id="IPR003373">
    <property type="entry name" value="Fe2_transport_prot-B"/>
</dbReference>
<keyword evidence="4 16" id="KW-0410">Iron transport</keyword>
<evidence type="ECO:0000256" key="1">
    <source>
        <dbReference type="ARBA" id="ARBA00004651"/>
    </source>
</evidence>
<evidence type="ECO:0000256" key="4">
    <source>
        <dbReference type="ARBA" id="ARBA00022496"/>
    </source>
</evidence>
<dbReference type="InterPro" id="IPR008988">
    <property type="entry name" value="Transcriptional_repressor_C"/>
</dbReference>
<feature type="binding site" evidence="14">
    <location>
        <begin position="111"/>
        <end position="118"/>
    </location>
    <ligand>
        <name>GTP</name>
        <dbReference type="ChEBI" id="CHEBI:37565"/>
        <label>1</label>
    </ligand>
</feature>
<dbReference type="NCBIfam" id="TIGR00231">
    <property type="entry name" value="small_GTP"/>
    <property type="match status" value="1"/>
</dbReference>
<feature type="binding site" evidence="15">
    <location>
        <position position="125"/>
    </location>
    <ligand>
        <name>Mg(2+)</name>
        <dbReference type="ChEBI" id="CHEBI:18420"/>
        <label>2</label>
    </ligand>
</feature>
<feature type="transmembrane region" description="Helical" evidence="16">
    <location>
        <begin position="529"/>
        <end position="555"/>
    </location>
</feature>
<accession>A0A1G6R8G2</accession>
<dbReference type="GO" id="GO:0046914">
    <property type="term" value="F:transition metal ion binding"/>
    <property type="evidence" value="ECO:0007669"/>
    <property type="project" value="InterPro"/>
</dbReference>
<keyword evidence="10 14" id="KW-0342">GTP-binding</keyword>
<reference evidence="18 19" key="1">
    <citation type="submission" date="2016-09" db="EMBL/GenBank/DDBJ databases">
        <authorList>
            <person name="Capua I."/>
            <person name="De Benedictis P."/>
            <person name="Joannis T."/>
            <person name="Lombin L.H."/>
            <person name="Cattoli G."/>
        </authorList>
    </citation>
    <scope>NUCLEOTIDE SEQUENCE [LARGE SCALE GENOMIC DNA]</scope>
    <source>
        <strain evidence="18 19">A7P-90m</strain>
    </source>
</reference>
<feature type="binding site" evidence="14">
    <location>
        <begin position="157"/>
        <end position="160"/>
    </location>
    <ligand>
        <name>GTP</name>
        <dbReference type="ChEBI" id="CHEBI:37565"/>
        <label>1</label>
    </ligand>
</feature>
<dbReference type="GO" id="GO:0005886">
    <property type="term" value="C:plasma membrane"/>
    <property type="evidence" value="ECO:0007669"/>
    <property type="project" value="UniProtKB-SubCell"/>
</dbReference>
<evidence type="ECO:0000256" key="8">
    <source>
        <dbReference type="ARBA" id="ARBA00023004"/>
    </source>
</evidence>
<keyword evidence="3" id="KW-1003">Cell membrane</keyword>
<dbReference type="GO" id="GO:0005525">
    <property type="term" value="F:GTP binding"/>
    <property type="evidence" value="ECO:0007669"/>
    <property type="project" value="UniProtKB-KW"/>
</dbReference>
<keyword evidence="19" id="KW-1185">Reference proteome</keyword>
<dbReference type="InterPro" id="IPR041069">
    <property type="entry name" value="FeoB_Cyto"/>
</dbReference>
<dbReference type="Gene3D" id="2.30.30.90">
    <property type="match status" value="1"/>
</dbReference>
<dbReference type="SUPFAM" id="SSF50037">
    <property type="entry name" value="C-terminal domain of transcriptional repressors"/>
    <property type="match status" value="1"/>
</dbReference>
<proteinExistence type="inferred from homology"/>
<feature type="transmembrane region" description="Helical" evidence="16">
    <location>
        <begin position="798"/>
        <end position="825"/>
    </location>
</feature>
<keyword evidence="8 16" id="KW-0408">Iron</keyword>
<feature type="transmembrane region" description="Helical" evidence="16">
    <location>
        <begin position="446"/>
        <end position="475"/>
    </location>
</feature>
<dbReference type="Pfam" id="PF17910">
    <property type="entry name" value="FeoB_Cyto"/>
    <property type="match status" value="1"/>
</dbReference>
<dbReference type="Gene3D" id="3.40.50.300">
    <property type="entry name" value="P-loop containing nucleotide triphosphate hydrolases"/>
    <property type="match status" value="1"/>
</dbReference>
<keyword evidence="11 16" id="KW-0472">Membrane</keyword>
<dbReference type="InterPro" id="IPR005225">
    <property type="entry name" value="Small_GTP-bd"/>
</dbReference>
<evidence type="ECO:0000259" key="17">
    <source>
        <dbReference type="PROSITE" id="PS51711"/>
    </source>
</evidence>
<dbReference type="PANTHER" id="PTHR43185">
    <property type="entry name" value="FERROUS IRON TRANSPORT PROTEIN B"/>
    <property type="match status" value="1"/>
</dbReference>
<dbReference type="InterPro" id="IPR050860">
    <property type="entry name" value="FeoB_GTPase"/>
</dbReference>
<dbReference type="EMBL" id="FMYP01000070">
    <property type="protein sequence ID" value="SDD00176.1"/>
    <property type="molecule type" value="Genomic_DNA"/>
</dbReference>
<feature type="domain" description="FeoB-type G" evidence="17">
    <location>
        <begin position="104"/>
        <end position="266"/>
    </location>
</feature>
<gene>
    <name evidence="18" type="ORF">SAMN05216323_107016</name>
</gene>
<feature type="binding site" evidence="15">
    <location>
        <position position="126"/>
    </location>
    <ligand>
        <name>Mg(2+)</name>
        <dbReference type="ChEBI" id="CHEBI:18420"/>
        <label>2</label>
    </ligand>
</feature>
<dbReference type="InterPro" id="IPR038157">
    <property type="entry name" value="FeoA_core_dom"/>
</dbReference>